<evidence type="ECO:0000256" key="1">
    <source>
        <dbReference type="ARBA" id="ARBA00004948"/>
    </source>
</evidence>
<dbReference type="EMBL" id="CP016027">
    <property type="protein sequence ID" value="ANJ66470.1"/>
    <property type="molecule type" value="Genomic_DNA"/>
</dbReference>
<dbReference type="GO" id="GO:0009228">
    <property type="term" value="P:thiamine biosynthetic process"/>
    <property type="evidence" value="ECO:0007669"/>
    <property type="project" value="InterPro"/>
</dbReference>
<comment type="pathway">
    <text evidence="1">Cofactor biosynthesis; thiamine diphosphate biosynthesis.</text>
</comment>
<dbReference type="InterPro" id="IPR004399">
    <property type="entry name" value="HMP/HMP-P_kinase_dom"/>
</dbReference>
<evidence type="ECO:0000313" key="4">
    <source>
        <dbReference type="EMBL" id="ANJ66470.1"/>
    </source>
</evidence>
<keyword evidence="4" id="KW-0808">Transferase</keyword>
<evidence type="ECO:0000256" key="2">
    <source>
        <dbReference type="ARBA" id="ARBA00012135"/>
    </source>
</evidence>
<sequence>MSNPEITVPVVLVFSGHDPSGGAGVQADIEAIISQGVHPATVITALTVQDTTNVKRFVPTDPSLVIEQARAILEDMPVACIKIGMIGSVALVEVIHSILVDYPEIPVVLDPVLVAGGGGLLGNESVAKAIVNLLLPLTTVLTPNALESRALTTLAGQPAETSEERGQALLNLGPEFVLLKGGDEPGVEVENWLFFGNLPPRRYVYERLPGEFHGSGCTLASAIAGLIAQASNADYVNAIHEAQEYTNQALYHAAQIGRGQWIPHRLFWADSEEEGTGEPVPTPRIH</sequence>
<organism evidence="4 5">
    <name type="scientific">Halothiobacillus diazotrophicus</name>
    <dbReference type="NCBI Taxonomy" id="1860122"/>
    <lineage>
        <taxon>Bacteria</taxon>
        <taxon>Pseudomonadati</taxon>
        <taxon>Pseudomonadota</taxon>
        <taxon>Gammaproteobacteria</taxon>
        <taxon>Chromatiales</taxon>
        <taxon>Halothiobacillaceae</taxon>
        <taxon>Halothiobacillus</taxon>
    </lineage>
</organism>
<dbReference type="SUPFAM" id="SSF53613">
    <property type="entry name" value="Ribokinase-like"/>
    <property type="match status" value="1"/>
</dbReference>
<evidence type="ECO:0000313" key="5">
    <source>
        <dbReference type="Proteomes" id="UP000078596"/>
    </source>
</evidence>
<dbReference type="UniPathway" id="UPA00060">
    <property type="reaction ID" value="UER00138"/>
</dbReference>
<feature type="domain" description="Pyridoxamine kinase/Phosphomethylpyrimidine kinase" evidence="3">
    <location>
        <begin position="18"/>
        <end position="260"/>
    </location>
</feature>
<dbReference type="OrthoDB" id="9810880at2"/>
<keyword evidence="4" id="KW-0418">Kinase</keyword>
<proteinExistence type="predicted"/>
<dbReference type="GO" id="GO:0005829">
    <property type="term" value="C:cytosol"/>
    <property type="evidence" value="ECO:0007669"/>
    <property type="project" value="TreeGrafter"/>
</dbReference>
<dbReference type="PANTHER" id="PTHR20858">
    <property type="entry name" value="PHOSPHOMETHYLPYRIMIDINE KINASE"/>
    <property type="match status" value="1"/>
</dbReference>
<dbReference type="Proteomes" id="UP000078596">
    <property type="component" value="Chromosome"/>
</dbReference>
<dbReference type="RefSeq" id="WP_066098505.1">
    <property type="nucleotide sequence ID" value="NZ_CP016027.1"/>
</dbReference>
<dbReference type="Gene3D" id="3.40.1190.20">
    <property type="match status" value="1"/>
</dbReference>
<dbReference type="EC" id="2.7.1.49" evidence="2"/>
<keyword evidence="5" id="KW-1185">Reference proteome</keyword>
<gene>
    <name evidence="4" type="ORF">A9404_02915</name>
</gene>
<protein>
    <recommendedName>
        <fullName evidence="2">hydroxymethylpyrimidine kinase</fullName>
        <ecNumber evidence="2">2.7.1.49</ecNumber>
    </recommendedName>
</protein>
<dbReference type="KEGG" id="haz:A9404_02915"/>
<accession>A0A191ZF32</accession>
<dbReference type="GO" id="GO:0008902">
    <property type="term" value="F:hydroxymethylpyrimidine kinase activity"/>
    <property type="evidence" value="ECO:0007669"/>
    <property type="project" value="UniProtKB-EC"/>
</dbReference>
<dbReference type="Pfam" id="PF08543">
    <property type="entry name" value="Phos_pyr_kin"/>
    <property type="match status" value="1"/>
</dbReference>
<dbReference type="PANTHER" id="PTHR20858:SF17">
    <property type="entry name" value="HYDROXYMETHYLPYRIMIDINE_PHOSPHOMETHYLPYRIMIDINE KINASE THI20-RELATED"/>
    <property type="match status" value="1"/>
</dbReference>
<dbReference type="CDD" id="cd01169">
    <property type="entry name" value="HMPP_kinase"/>
    <property type="match status" value="1"/>
</dbReference>
<dbReference type="GO" id="GO:0008972">
    <property type="term" value="F:phosphomethylpyrimidine kinase activity"/>
    <property type="evidence" value="ECO:0007669"/>
    <property type="project" value="InterPro"/>
</dbReference>
<dbReference type="STRING" id="1860122.A9404_02915"/>
<reference evidence="4 5" key="1">
    <citation type="submission" date="2016-06" db="EMBL/GenBank/DDBJ databases">
        <title>Insight into the functional genes involving in sulfur oxidation in Pearl River water.</title>
        <authorList>
            <person name="Luo J."/>
            <person name="Tan X."/>
            <person name="Lin W."/>
        </authorList>
    </citation>
    <scope>NUCLEOTIDE SEQUENCE [LARGE SCALE GENOMIC DNA]</scope>
    <source>
        <strain evidence="4 5">LS2</strain>
    </source>
</reference>
<dbReference type="InterPro" id="IPR013749">
    <property type="entry name" value="PM/HMP-P_kinase-1"/>
</dbReference>
<dbReference type="AlphaFoldDB" id="A0A191ZF32"/>
<dbReference type="GO" id="GO:0009229">
    <property type="term" value="P:thiamine diphosphate biosynthetic process"/>
    <property type="evidence" value="ECO:0007669"/>
    <property type="project" value="UniProtKB-UniPathway"/>
</dbReference>
<dbReference type="InterPro" id="IPR029056">
    <property type="entry name" value="Ribokinase-like"/>
</dbReference>
<evidence type="ECO:0000259" key="3">
    <source>
        <dbReference type="Pfam" id="PF08543"/>
    </source>
</evidence>
<name>A0A191ZF32_9GAMM</name>